<dbReference type="InterPro" id="IPR006342">
    <property type="entry name" value="FkbM_mtfrase"/>
</dbReference>
<protein>
    <recommendedName>
        <fullName evidence="1">Methyltransferase FkbM domain-containing protein</fullName>
    </recommendedName>
</protein>
<evidence type="ECO:0000313" key="3">
    <source>
        <dbReference type="Proteomes" id="UP000820818"/>
    </source>
</evidence>
<organism evidence="2 3">
    <name type="scientific">Daphnia sinensis</name>
    <dbReference type="NCBI Taxonomy" id="1820382"/>
    <lineage>
        <taxon>Eukaryota</taxon>
        <taxon>Metazoa</taxon>
        <taxon>Ecdysozoa</taxon>
        <taxon>Arthropoda</taxon>
        <taxon>Crustacea</taxon>
        <taxon>Branchiopoda</taxon>
        <taxon>Diplostraca</taxon>
        <taxon>Cladocera</taxon>
        <taxon>Anomopoda</taxon>
        <taxon>Daphniidae</taxon>
        <taxon>Daphnia</taxon>
        <taxon>Daphnia similis group</taxon>
    </lineage>
</organism>
<keyword evidence="3" id="KW-1185">Reference proteome</keyword>
<feature type="domain" description="Methyltransferase FkbM" evidence="1">
    <location>
        <begin position="131"/>
        <end position="296"/>
    </location>
</feature>
<comment type="caution">
    <text evidence="2">The sequence shown here is derived from an EMBL/GenBank/DDBJ whole genome shotgun (WGS) entry which is preliminary data.</text>
</comment>
<evidence type="ECO:0000259" key="1">
    <source>
        <dbReference type="Pfam" id="PF05050"/>
    </source>
</evidence>
<dbReference type="EMBL" id="WJBH02000002">
    <property type="protein sequence ID" value="KAI9562649.1"/>
    <property type="molecule type" value="Genomic_DNA"/>
</dbReference>
<sequence length="316" mass="36012">MWRWRTKRGYAVISVLPIVALLLLYPHPRRCVYFGLICKSELYNLMRETYGEQWSTLVPPPGPECTTEYANANRLQQDHPCVLKLIRSEYLYQPSDVPLNLSRPLVADPSSGQSKVVLAHLRNQTGGFFVECGAFDGELGSNSLFMERQLNWNGILIEPDRKSFDKLLSKRRHAWALPVCLSTEPFPTKVSFESNYQSGKINVQNDEEHMKMEAERLKMNGIKLIDVQCFPFYSILLAVGRTRVDYFSLDVEGAESQVLANVPWHLVNVKTLTVEISSQNQTVVSQVANHMKAYGYDNKGLMKGQGFYDLVLVKRS</sequence>
<gene>
    <name evidence="2" type="ORF">GHT06_010103</name>
</gene>
<dbReference type="GO" id="GO:0006888">
    <property type="term" value="P:endoplasmic reticulum to Golgi vesicle-mediated transport"/>
    <property type="evidence" value="ECO:0007669"/>
    <property type="project" value="TreeGrafter"/>
</dbReference>
<dbReference type="Proteomes" id="UP000820818">
    <property type="component" value="Linkage Group LG2"/>
</dbReference>
<dbReference type="Pfam" id="PF05050">
    <property type="entry name" value="Methyltransf_21"/>
    <property type="match status" value="1"/>
</dbReference>
<dbReference type="InterPro" id="IPR029063">
    <property type="entry name" value="SAM-dependent_MTases_sf"/>
</dbReference>
<dbReference type="PANTHER" id="PTHR34009:SF2">
    <property type="entry name" value="PROTEIN STAR"/>
    <property type="match status" value="1"/>
</dbReference>
<dbReference type="GO" id="GO:0016197">
    <property type="term" value="P:endosomal transport"/>
    <property type="evidence" value="ECO:0007669"/>
    <property type="project" value="TreeGrafter"/>
</dbReference>
<dbReference type="GO" id="GO:0005886">
    <property type="term" value="C:plasma membrane"/>
    <property type="evidence" value="ECO:0007669"/>
    <property type="project" value="TreeGrafter"/>
</dbReference>
<dbReference type="AlphaFoldDB" id="A0AAD5Q014"/>
<dbReference type="InterPro" id="IPR053202">
    <property type="entry name" value="EGF_Rcpt_Signaling_Reg"/>
</dbReference>
<dbReference type="GO" id="GO:0031902">
    <property type="term" value="C:late endosome membrane"/>
    <property type="evidence" value="ECO:0007669"/>
    <property type="project" value="TreeGrafter"/>
</dbReference>
<dbReference type="SUPFAM" id="SSF53335">
    <property type="entry name" value="S-adenosyl-L-methionine-dependent methyltransferases"/>
    <property type="match status" value="1"/>
</dbReference>
<accession>A0AAD5Q014</accession>
<proteinExistence type="predicted"/>
<dbReference type="GO" id="GO:0005789">
    <property type="term" value="C:endoplasmic reticulum membrane"/>
    <property type="evidence" value="ECO:0007669"/>
    <property type="project" value="TreeGrafter"/>
</dbReference>
<dbReference type="GO" id="GO:0005794">
    <property type="term" value="C:Golgi apparatus"/>
    <property type="evidence" value="ECO:0007669"/>
    <property type="project" value="TreeGrafter"/>
</dbReference>
<reference evidence="2 3" key="1">
    <citation type="submission" date="2022-05" db="EMBL/GenBank/DDBJ databases">
        <title>A multi-omics perspective on studying reproductive biology in Daphnia sinensis.</title>
        <authorList>
            <person name="Jia J."/>
        </authorList>
    </citation>
    <scope>NUCLEOTIDE SEQUENCE [LARGE SCALE GENOMIC DNA]</scope>
    <source>
        <strain evidence="2 3">WSL</strain>
    </source>
</reference>
<name>A0AAD5Q014_9CRUS</name>
<dbReference type="Gene3D" id="3.40.50.150">
    <property type="entry name" value="Vaccinia Virus protein VP39"/>
    <property type="match status" value="1"/>
</dbReference>
<evidence type="ECO:0000313" key="2">
    <source>
        <dbReference type="EMBL" id="KAI9562649.1"/>
    </source>
</evidence>
<dbReference type="PANTHER" id="PTHR34009">
    <property type="entry name" value="PROTEIN STAR"/>
    <property type="match status" value="1"/>
</dbReference>